<keyword evidence="2" id="KW-1185">Reference proteome</keyword>
<dbReference type="Proteomes" id="UP000653358">
    <property type="component" value="Unassembled WGS sequence"/>
</dbReference>
<reference evidence="1 2" key="1">
    <citation type="journal article" date="2020" name="mSystems">
        <title>Defining Genomic and Predicted Metabolic Features of the Acetobacterium Genus.</title>
        <authorList>
            <person name="Ross D.E."/>
            <person name="Marshall C.W."/>
            <person name="Gulliver D."/>
            <person name="May H.D."/>
            <person name="Norman R.S."/>
        </authorList>
    </citation>
    <scope>NUCLEOTIDE SEQUENCE [LARGE SCALE GENOMIC DNA]</scope>
    <source>
        <strain evidence="1 2">DSM 9173</strain>
    </source>
</reference>
<evidence type="ECO:0000313" key="2">
    <source>
        <dbReference type="Proteomes" id="UP000653358"/>
    </source>
</evidence>
<dbReference type="RefSeq" id="WP_148605482.1">
    <property type="nucleotide sequence ID" value="NZ_RXYB01000021.1"/>
</dbReference>
<evidence type="ECO:0000313" key="1">
    <source>
        <dbReference type="EMBL" id="MBC3796808.1"/>
    </source>
</evidence>
<dbReference type="EMBL" id="WJBB01000006">
    <property type="protein sequence ID" value="MBC3796808.1"/>
    <property type="molecule type" value="Genomic_DNA"/>
</dbReference>
<organism evidence="1 2">
    <name type="scientific">Acetobacterium tundrae</name>
    <dbReference type="NCBI Taxonomy" id="132932"/>
    <lineage>
        <taxon>Bacteria</taxon>
        <taxon>Bacillati</taxon>
        <taxon>Bacillota</taxon>
        <taxon>Clostridia</taxon>
        <taxon>Eubacteriales</taxon>
        <taxon>Eubacteriaceae</taxon>
        <taxon>Acetobacterium</taxon>
    </lineage>
</organism>
<gene>
    <name evidence="1" type="ORF">GH807_07055</name>
</gene>
<name>A0ABR6WJX2_9FIRM</name>
<accession>A0ABR6WJX2</accession>
<protein>
    <submittedName>
        <fullName evidence="1">Uncharacterized protein</fullName>
    </submittedName>
</protein>
<proteinExistence type="predicted"/>
<comment type="caution">
    <text evidence="1">The sequence shown here is derived from an EMBL/GenBank/DDBJ whole genome shotgun (WGS) entry which is preliminary data.</text>
</comment>
<sequence length="137" mass="15764">MRITKEEYEHGDHPKKNLTKAVLSKPVSSDTTQVEISDAQKKEANKVNLSMQLSSDAIKKRLLIMIEETIHSLSAPDKSLEDIEKAYLVYTGQMMVINRCHLLTSAEQQEHNAKVYACYYKCKLSFKKINFKLRKTD</sequence>